<feature type="chain" id="PRO_5047105084" evidence="2">
    <location>
        <begin position="22"/>
        <end position="202"/>
    </location>
</feature>
<keyword evidence="1" id="KW-1133">Transmembrane helix</keyword>
<gene>
    <name evidence="3" type="ORF">AB8998_15330</name>
</gene>
<organism evidence="3 4">
    <name type="scientific">Mycobacterium servetii</name>
    <dbReference type="NCBI Taxonomy" id="3237418"/>
    <lineage>
        <taxon>Bacteria</taxon>
        <taxon>Bacillati</taxon>
        <taxon>Actinomycetota</taxon>
        <taxon>Actinomycetes</taxon>
        <taxon>Mycobacteriales</taxon>
        <taxon>Mycobacteriaceae</taxon>
        <taxon>Mycobacterium</taxon>
    </lineage>
</organism>
<protein>
    <submittedName>
        <fullName evidence="3">Uncharacterized protein</fullName>
    </submittedName>
</protein>
<evidence type="ECO:0000256" key="1">
    <source>
        <dbReference type="SAM" id="Phobius"/>
    </source>
</evidence>
<name>A0ABV4C148_9MYCO</name>
<keyword evidence="1" id="KW-0812">Transmembrane</keyword>
<evidence type="ECO:0000256" key="2">
    <source>
        <dbReference type="SAM" id="SignalP"/>
    </source>
</evidence>
<evidence type="ECO:0000313" key="3">
    <source>
        <dbReference type="EMBL" id="MEY8016269.1"/>
    </source>
</evidence>
<feature type="transmembrane region" description="Helical" evidence="1">
    <location>
        <begin position="12"/>
        <end position="33"/>
    </location>
</feature>
<dbReference type="Proteomes" id="UP001564760">
    <property type="component" value="Unassembled WGS sequence"/>
</dbReference>
<proteinExistence type="predicted"/>
<sequence>MSSTSPHRLRPVVIASNVLMAAVTGAAVLTATIDPGQPSPTRGRGAVIALTSADPIGIDQGVSITPAPGWELVDRGPNWVTLADTDAGAKMRVTVKTAGAGDVAAVLQADIDNEVANTSLINLAPSDEIKSKTVQGGHFQRAARVHYTADERAGIDTTHLMGVFMELLNPSSRLSAFIDYRESDESPSQIGGVAEAMINSML</sequence>
<feature type="signal peptide" evidence="2">
    <location>
        <begin position="1"/>
        <end position="21"/>
    </location>
</feature>
<dbReference type="RefSeq" id="WP_369738659.1">
    <property type="nucleotide sequence ID" value="NZ_JBGEDP010000001.1"/>
</dbReference>
<dbReference type="EMBL" id="JBGEDP010000001">
    <property type="protein sequence ID" value="MEY8016269.1"/>
    <property type="molecule type" value="Genomic_DNA"/>
</dbReference>
<reference evidence="3 4" key="1">
    <citation type="submission" date="2024-08" db="EMBL/GenBank/DDBJ databases">
        <title>Mycobacterium servetensis sp. nov., a novel rapid-growing mycobacterial species recovered from a human patient in Zaragoza, Spain.</title>
        <authorList>
            <person name="Tristancho-Baro A.I."/>
            <person name="Buenestado-Serrano S."/>
            <person name="Garcia De Viedma D."/>
            <person name="Milagro-Beamonte A."/>
            <person name="Burillo N."/>
            <person name="Sanz S."/>
            <person name="Lopez-Calleja A.I."/>
            <person name="Penas-Utrilla D."/>
            <person name="Guardingo M."/>
            <person name="Garcia M.J."/>
            <person name="Vinuelas-Bayon J."/>
        </authorList>
    </citation>
    <scope>NUCLEOTIDE SEQUENCE [LARGE SCALE GENOMIC DNA]</scope>
    <source>
        <strain evidence="4">HUMS_12744610</strain>
    </source>
</reference>
<keyword evidence="2" id="KW-0732">Signal</keyword>
<keyword evidence="1" id="KW-0472">Membrane</keyword>
<keyword evidence="4" id="KW-1185">Reference proteome</keyword>
<evidence type="ECO:0000313" key="4">
    <source>
        <dbReference type="Proteomes" id="UP001564760"/>
    </source>
</evidence>
<comment type="caution">
    <text evidence="3">The sequence shown here is derived from an EMBL/GenBank/DDBJ whole genome shotgun (WGS) entry which is preliminary data.</text>
</comment>
<accession>A0ABV4C148</accession>